<dbReference type="Proteomes" id="UP000663508">
    <property type="component" value="Chromosome"/>
</dbReference>
<dbReference type="EMBL" id="AP024145">
    <property type="protein sequence ID" value="BCM87252.1"/>
    <property type="molecule type" value="Genomic_DNA"/>
</dbReference>
<evidence type="ECO:0000313" key="3">
    <source>
        <dbReference type="Proteomes" id="UP000663508"/>
    </source>
</evidence>
<accession>A0A8H8X0C4</accession>
<dbReference type="RefSeq" id="WP_207180350.1">
    <property type="nucleotide sequence ID" value="NZ_AP024145.1"/>
</dbReference>
<protein>
    <submittedName>
        <fullName evidence="2">Glycosyl hydrolase</fullName>
    </submittedName>
</protein>
<dbReference type="PANTHER" id="PTHR43752:SF2">
    <property type="entry name" value="BNR_ASP-BOX REPEAT FAMILY PROTEIN"/>
    <property type="match status" value="1"/>
</dbReference>
<dbReference type="Pfam" id="PF13088">
    <property type="entry name" value="BNR_2"/>
    <property type="match status" value="1"/>
</dbReference>
<dbReference type="Gene3D" id="2.120.10.10">
    <property type="match status" value="1"/>
</dbReference>
<dbReference type="AlphaFoldDB" id="A0A8H8X0C4"/>
<organism evidence="2 3">
    <name type="scientific">Methylobacterium indicum</name>
    <dbReference type="NCBI Taxonomy" id="1775910"/>
    <lineage>
        <taxon>Bacteria</taxon>
        <taxon>Pseudomonadati</taxon>
        <taxon>Pseudomonadota</taxon>
        <taxon>Alphaproteobacteria</taxon>
        <taxon>Hyphomicrobiales</taxon>
        <taxon>Methylobacteriaceae</taxon>
        <taxon>Methylobacterium</taxon>
    </lineage>
</organism>
<dbReference type="SUPFAM" id="SSF50939">
    <property type="entry name" value="Sialidases"/>
    <property type="match status" value="1"/>
</dbReference>
<gene>
    <name evidence="2" type="ORF">mvi_57130</name>
</gene>
<dbReference type="InterPro" id="IPR011040">
    <property type="entry name" value="Sialidase"/>
</dbReference>
<sequence length="400" mass="43349">MLDTIQTPMDRTGEVRPVAGDPLRREAFIPSPCVQNHAANILPLRNGDLACVWFGGTQEGMADISVYGSRLPAGSDTWTDAQKLSDDATRSEQNPILFDAPTGALWLIWTAQVSGNQDTALVRRRISHDHGVTWGPIETLFAQREGCGTFVRQPPAVLGNGTWILPIFHCPSVPGAKWVGDDDTSAVMISSDQGKTWREVAVPDSTGAVHMNVLALHDGTLLALYRSRWADSIYESRSTDGGETWSAPVPTALPNNNSSIQATVLANGHVALVFNATNAEAATERRASLYDEIEDEEPAPAAAPAAPVDPAKRTAFWGTPRAPLTLAISPDGGRTWPHRRDIEVGDGYCMTNNSRDRSNRELSYPSVTQTPDGAIHVAFTYHRQAIKHVRVSEAWVSAGE</sequence>
<feature type="domain" description="Sialidase" evidence="1">
    <location>
        <begin position="47"/>
        <end position="377"/>
    </location>
</feature>
<keyword evidence="2" id="KW-0378">Hydrolase</keyword>
<dbReference type="GO" id="GO:0016787">
    <property type="term" value="F:hydrolase activity"/>
    <property type="evidence" value="ECO:0007669"/>
    <property type="project" value="UniProtKB-KW"/>
</dbReference>
<proteinExistence type="predicted"/>
<evidence type="ECO:0000259" key="1">
    <source>
        <dbReference type="Pfam" id="PF13088"/>
    </source>
</evidence>
<name>A0A8H8X0C4_9HYPH</name>
<evidence type="ECO:0000313" key="2">
    <source>
        <dbReference type="EMBL" id="BCM87252.1"/>
    </source>
</evidence>
<reference evidence="2" key="1">
    <citation type="submission" date="2020-11" db="EMBL/GenBank/DDBJ databases">
        <title>Complete genome sequence of a novel pathogenic Methylobacterium strain isolated from rice in Vietnam.</title>
        <authorList>
            <person name="Lai K."/>
            <person name="Okazaki S."/>
            <person name="Higashi K."/>
            <person name="Mori H."/>
            <person name="Toyoda A."/>
            <person name="Kurokawa K."/>
        </authorList>
    </citation>
    <scope>NUCLEOTIDE SEQUENCE</scope>
    <source>
        <strain evidence="2">VL1</strain>
    </source>
</reference>
<dbReference type="InterPro" id="IPR036278">
    <property type="entry name" value="Sialidase_sf"/>
</dbReference>
<dbReference type="CDD" id="cd15482">
    <property type="entry name" value="Sialidase_non-viral"/>
    <property type="match status" value="1"/>
</dbReference>
<dbReference type="KEGG" id="mind:mvi_57130"/>
<dbReference type="PANTHER" id="PTHR43752">
    <property type="entry name" value="BNR/ASP-BOX REPEAT FAMILY PROTEIN"/>
    <property type="match status" value="1"/>
</dbReference>